<dbReference type="GO" id="GO:0051536">
    <property type="term" value="F:iron-sulfur cluster binding"/>
    <property type="evidence" value="ECO:0007669"/>
    <property type="project" value="UniProtKB-KW"/>
</dbReference>
<evidence type="ECO:0000256" key="3">
    <source>
        <dbReference type="ARBA" id="ARBA00023014"/>
    </source>
</evidence>
<gene>
    <name evidence="5" type="ORF">SAMN02745123_02367</name>
</gene>
<evidence type="ECO:0000313" key="6">
    <source>
        <dbReference type="Proteomes" id="UP000183997"/>
    </source>
</evidence>
<evidence type="ECO:0000256" key="2">
    <source>
        <dbReference type="ARBA" id="ARBA00023004"/>
    </source>
</evidence>
<keyword evidence="3" id="KW-0411">Iron-sulfur</keyword>
<evidence type="ECO:0000313" key="5">
    <source>
        <dbReference type="EMBL" id="SHK57902.1"/>
    </source>
</evidence>
<dbReference type="PROSITE" id="PS51379">
    <property type="entry name" value="4FE4S_FER_2"/>
    <property type="match status" value="2"/>
</dbReference>
<dbReference type="InterPro" id="IPR017900">
    <property type="entry name" value="4Fe4S_Fe_S_CS"/>
</dbReference>
<dbReference type="Pfam" id="PF12838">
    <property type="entry name" value="Fer4_7"/>
    <property type="match status" value="1"/>
</dbReference>
<keyword evidence="2" id="KW-0408">Iron</keyword>
<dbReference type="Gene3D" id="3.30.70.20">
    <property type="match status" value="1"/>
</dbReference>
<dbReference type="GO" id="GO:0046872">
    <property type="term" value="F:metal ion binding"/>
    <property type="evidence" value="ECO:0007669"/>
    <property type="project" value="UniProtKB-KW"/>
</dbReference>
<organism evidence="5 6">
    <name type="scientific">Desulforamulus aeronauticus DSM 10349</name>
    <dbReference type="NCBI Taxonomy" id="1121421"/>
    <lineage>
        <taxon>Bacteria</taxon>
        <taxon>Bacillati</taxon>
        <taxon>Bacillota</taxon>
        <taxon>Clostridia</taxon>
        <taxon>Eubacteriales</taxon>
        <taxon>Peptococcaceae</taxon>
        <taxon>Desulforamulus</taxon>
    </lineage>
</organism>
<evidence type="ECO:0000259" key="4">
    <source>
        <dbReference type="PROSITE" id="PS51379"/>
    </source>
</evidence>
<feature type="domain" description="4Fe-4S ferredoxin-type" evidence="4">
    <location>
        <begin position="285"/>
        <end position="314"/>
    </location>
</feature>
<dbReference type="AlphaFoldDB" id="A0A1M6TLG2"/>
<name>A0A1M6TLG2_9FIRM</name>
<dbReference type="STRING" id="1121421.SAMN02745123_02367"/>
<accession>A0A1M6TLG2</accession>
<dbReference type="Proteomes" id="UP000183997">
    <property type="component" value="Unassembled WGS sequence"/>
</dbReference>
<dbReference type="InterPro" id="IPR017896">
    <property type="entry name" value="4Fe4S_Fe-S-bd"/>
</dbReference>
<sequence>MKLGHIENSDREYQLLQRRLDHCIEGAPASPVFLNILKMLFTQSEANLARQIPLRPTLLPVLAKKVGMPLDELAGKISEMAQRGLVFDAEHKGQRYVVLAPVVLGFFEFTFMRTRDNLPMAELAKLFDQYMMQDDKFAHAVFAGSTQIGRSLVREEALPESNYSEILDWERASYVVESASRVGLSLCACRHKAEHLGKACDKPQQTCLTLNNGANILIQNGLAEEIDKTKALRILQQCKEQGLAQTADNVQRNVGYICNCCGCCCGMFKAMKTFSLNKAIVSSNWVMHIDQAKCTGCGACTRVCPLAIISLKEELLGDKKRKKAYCAEDICLGCGVCYSSCKFAAISLKPRSQRVLTPETTFDKIILMAIERGKLTNLIFDDPSRLSHRALGRVMNLIEKSPPVKAVMSSQSVKSVFLNTILAKVKKLADD</sequence>
<dbReference type="EMBL" id="FRAR01000017">
    <property type="protein sequence ID" value="SHK57902.1"/>
    <property type="molecule type" value="Genomic_DNA"/>
</dbReference>
<protein>
    <submittedName>
        <fullName evidence="5">4Fe-4S dicluster domain-containing protein</fullName>
    </submittedName>
</protein>
<dbReference type="SUPFAM" id="SSF54862">
    <property type="entry name" value="4Fe-4S ferredoxins"/>
    <property type="match status" value="1"/>
</dbReference>
<keyword evidence="6" id="KW-1185">Reference proteome</keyword>
<proteinExistence type="predicted"/>
<dbReference type="PROSITE" id="PS00198">
    <property type="entry name" value="4FE4S_FER_1"/>
    <property type="match status" value="1"/>
</dbReference>
<dbReference type="RefSeq" id="WP_238456801.1">
    <property type="nucleotide sequence ID" value="NZ_FRAR01000017.1"/>
</dbReference>
<feature type="domain" description="4Fe-4S ferredoxin-type" evidence="4">
    <location>
        <begin position="322"/>
        <end position="351"/>
    </location>
</feature>
<evidence type="ECO:0000256" key="1">
    <source>
        <dbReference type="ARBA" id="ARBA00022723"/>
    </source>
</evidence>
<reference evidence="6" key="1">
    <citation type="submission" date="2016-11" db="EMBL/GenBank/DDBJ databases">
        <authorList>
            <person name="Varghese N."/>
            <person name="Submissions S."/>
        </authorList>
    </citation>
    <scope>NUCLEOTIDE SEQUENCE [LARGE SCALE GENOMIC DNA]</scope>
    <source>
        <strain evidence="6">DSM 10349</strain>
    </source>
</reference>
<keyword evidence="1" id="KW-0479">Metal-binding</keyword>